<dbReference type="InterPro" id="IPR010980">
    <property type="entry name" value="Cyt_c/b562"/>
</dbReference>
<evidence type="ECO:0000313" key="3">
    <source>
        <dbReference type="Proteomes" id="UP000000593"/>
    </source>
</evidence>
<feature type="transmembrane region" description="Helical" evidence="1">
    <location>
        <begin position="12"/>
        <end position="31"/>
    </location>
</feature>
<accession>Q6LQG7</accession>
<protein>
    <submittedName>
        <fullName evidence="2">Hypotehtical protein</fullName>
    </submittedName>
</protein>
<dbReference type="InterPro" id="IPR002321">
    <property type="entry name" value="Cyt_c_II"/>
</dbReference>
<keyword evidence="1" id="KW-0472">Membrane</keyword>
<dbReference type="STRING" id="298386.PBPRA2057"/>
<dbReference type="Proteomes" id="UP000000593">
    <property type="component" value="Chromosome 1"/>
</dbReference>
<gene>
    <name evidence="2" type="ordered locus">PBPRA2057</name>
</gene>
<dbReference type="GO" id="GO:0009055">
    <property type="term" value="F:electron transfer activity"/>
    <property type="evidence" value="ECO:0007669"/>
    <property type="project" value="InterPro"/>
</dbReference>
<dbReference type="PROSITE" id="PS51009">
    <property type="entry name" value="CYTCII"/>
    <property type="match status" value="1"/>
</dbReference>
<dbReference type="GO" id="GO:0005506">
    <property type="term" value="F:iron ion binding"/>
    <property type="evidence" value="ECO:0007669"/>
    <property type="project" value="InterPro"/>
</dbReference>
<dbReference type="EMBL" id="CR378669">
    <property type="protein sequence ID" value="CAG20459.1"/>
    <property type="molecule type" value="Genomic_DNA"/>
</dbReference>
<dbReference type="RefSeq" id="WP_011218754.1">
    <property type="nucleotide sequence ID" value="NC_006370.1"/>
</dbReference>
<reference evidence="3" key="1">
    <citation type="journal article" date="2005" name="Science">
        <title>Life at depth: Photobacterium profundum genome sequence and expression analysis.</title>
        <authorList>
            <person name="Vezzi A."/>
            <person name="Campanaro S."/>
            <person name="D'Angelo M."/>
            <person name="Simonato F."/>
            <person name="Vitulo N."/>
            <person name="Lauro F.M."/>
            <person name="Cestaro A."/>
            <person name="Malacrida G."/>
            <person name="Simionati B."/>
            <person name="Cannata N."/>
            <person name="Romualdi C."/>
            <person name="Bartlett D.H."/>
            <person name="Valle G."/>
        </authorList>
    </citation>
    <scope>NUCLEOTIDE SEQUENCE [LARGE SCALE GENOMIC DNA]</scope>
    <source>
        <strain evidence="3">ATCC BAA-1253 / SS9</strain>
    </source>
</reference>
<name>Q6LQG7_PHOPR</name>
<dbReference type="Gene3D" id="1.20.120.10">
    <property type="entry name" value="Cytochrome c/b562"/>
    <property type="match status" value="1"/>
</dbReference>
<dbReference type="Pfam" id="PF01322">
    <property type="entry name" value="Cytochrom_C_2"/>
    <property type="match status" value="1"/>
</dbReference>
<keyword evidence="1" id="KW-0812">Transmembrane</keyword>
<keyword evidence="3" id="KW-1185">Reference proteome</keyword>
<dbReference type="GO" id="GO:0020037">
    <property type="term" value="F:heme binding"/>
    <property type="evidence" value="ECO:0007669"/>
    <property type="project" value="InterPro"/>
</dbReference>
<dbReference type="HOGENOM" id="CLU_106713_4_1_6"/>
<organism evidence="2 3">
    <name type="scientific">Photobacterium profundum (strain SS9)</name>
    <dbReference type="NCBI Taxonomy" id="298386"/>
    <lineage>
        <taxon>Bacteria</taxon>
        <taxon>Pseudomonadati</taxon>
        <taxon>Pseudomonadota</taxon>
        <taxon>Gammaproteobacteria</taxon>
        <taxon>Vibrionales</taxon>
        <taxon>Vibrionaceae</taxon>
        <taxon>Photobacterium</taxon>
    </lineage>
</organism>
<dbReference type="eggNOG" id="COG3909">
    <property type="taxonomic scope" value="Bacteria"/>
</dbReference>
<evidence type="ECO:0000256" key="1">
    <source>
        <dbReference type="SAM" id="Phobius"/>
    </source>
</evidence>
<dbReference type="KEGG" id="ppr:PBPRA2057"/>
<sequence>MFTQKIAKYLPKIIKFGFAMVLGGVSVAAIANSEESNKQVIEARQQNFKTIEQNMKPLNSTLNTDLIDWSQVSALAITSHQAAIELQSAFPKGSDAGSRAKSSIWSKPAKFNTLMSQMEQGYADMLEGVEREDTALAKLGLKQVNGTCKGCHRQYRSAW</sequence>
<dbReference type="SUPFAM" id="SSF47175">
    <property type="entry name" value="Cytochromes"/>
    <property type="match status" value="1"/>
</dbReference>
<dbReference type="GO" id="GO:0022900">
    <property type="term" value="P:electron transport chain"/>
    <property type="evidence" value="ECO:0007669"/>
    <property type="project" value="InterPro"/>
</dbReference>
<dbReference type="AlphaFoldDB" id="Q6LQG7"/>
<evidence type="ECO:0000313" key="2">
    <source>
        <dbReference type="EMBL" id="CAG20459.1"/>
    </source>
</evidence>
<keyword evidence="1" id="KW-1133">Transmembrane helix</keyword>
<proteinExistence type="predicted"/>